<proteinExistence type="predicted"/>
<name>A0A2T4C0W0_TRILO</name>
<keyword evidence="3" id="KW-1185">Reference proteome</keyword>
<evidence type="ECO:0000313" key="2">
    <source>
        <dbReference type="EMBL" id="PTB75201.1"/>
    </source>
</evidence>
<dbReference type="EMBL" id="KZ679134">
    <property type="protein sequence ID" value="PTB75201.1"/>
    <property type="molecule type" value="Genomic_DNA"/>
</dbReference>
<dbReference type="AlphaFoldDB" id="A0A2T4C0W0"/>
<dbReference type="OrthoDB" id="3766406at2759"/>
<evidence type="ECO:0000313" key="3">
    <source>
        <dbReference type="Proteomes" id="UP000240760"/>
    </source>
</evidence>
<evidence type="ECO:0000259" key="1">
    <source>
        <dbReference type="Pfam" id="PF00646"/>
    </source>
</evidence>
<organism evidence="2 3">
    <name type="scientific">Trichoderma longibrachiatum ATCC 18648</name>
    <dbReference type="NCBI Taxonomy" id="983965"/>
    <lineage>
        <taxon>Eukaryota</taxon>
        <taxon>Fungi</taxon>
        <taxon>Dikarya</taxon>
        <taxon>Ascomycota</taxon>
        <taxon>Pezizomycotina</taxon>
        <taxon>Sordariomycetes</taxon>
        <taxon>Hypocreomycetidae</taxon>
        <taxon>Hypocreales</taxon>
        <taxon>Hypocreaceae</taxon>
        <taxon>Trichoderma</taxon>
    </lineage>
</organism>
<reference evidence="2 3" key="1">
    <citation type="submission" date="2016-07" db="EMBL/GenBank/DDBJ databases">
        <title>Multiple horizontal gene transfer events from other fungi enriched the ability of initially mycotrophic Trichoderma (Ascomycota) to feed on dead plant biomass.</title>
        <authorList>
            <consortium name="DOE Joint Genome Institute"/>
            <person name="Aerts A."/>
            <person name="Atanasova L."/>
            <person name="Chenthamara K."/>
            <person name="Zhang J."/>
            <person name="Grujic M."/>
            <person name="Henrissat B."/>
            <person name="Kuo A."/>
            <person name="Salamov A."/>
            <person name="Lipzen A."/>
            <person name="Labutti K."/>
            <person name="Barry K."/>
            <person name="Miao Y."/>
            <person name="Rahimi M.J."/>
            <person name="Shen Q."/>
            <person name="Grigoriev I.V."/>
            <person name="Kubicek C.P."/>
            <person name="Druzhinina I.S."/>
        </authorList>
    </citation>
    <scope>NUCLEOTIDE SEQUENCE [LARGE SCALE GENOMIC DNA]</scope>
    <source>
        <strain evidence="2 3">ATCC 18648</strain>
    </source>
</reference>
<dbReference type="InterPro" id="IPR036047">
    <property type="entry name" value="F-box-like_dom_sf"/>
</dbReference>
<gene>
    <name evidence="2" type="ORF">M440DRAFT_1439771</name>
</gene>
<dbReference type="SUPFAM" id="SSF81383">
    <property type="entry name" value="F-box domain"/>
    <property type="match status" value="1"/>
</dbReference>
<dbReference type="STRING" id="983965.A0A2T4C0W0"/>
<accession>A0A2T4C0W0</accession>
<dbReference type="Pfam" id="PF00646">
    <property type="entry name" value="F-box"/>
    <property type="match status" value="1"/>
</dbReference>
<protein>
    <recommendedName>
        <fullName evidence="1">F-box domain-containing protein</fullName>
    </recommendedName>
</protein>
<sequence length="427" mass="47726">MSLTLHPRRCNGEPSAQQNLNLRLLQLPVELVVAIASHVPRPSQILASQTCTALRNILCDSVLQEDEHLPAHLPREEQAEFLRLLSRGSPGEWVCEECMELHPAYMHDTPIKPMAEGFLPCFFPGLGQEDTHIHAHYGFKLDHRHVQLALKHARLAATTGLSTEYLQRLLQPIRKHIRSRYTRKGFVDGDFSAYPKVVDGRFLVKSTFEFREAYSKICREYLGTVALCGHQIIQASDVHNWRGRVVDPHNEVHPLYALLVATRAAFLVPGTEFCGSCRFCGTDFAITATPARVTLRCWQDFGPEGTTYDPHWRSHVSRVFSTATAHRIEESIRVLYGEEKGKVVKRESKSPVRGYTWKEESEVLVSLHFSAPGAGTGASGSFAPSTSLKMPVKRSFNSVTMPVHASCHDAMLTLPSGARGNEMIHSA</sequence>
<dbReference type="Proteomes" id="UP000240760">
    <property type="component" value="Unassembled WGS sequence"/>
</dbReference>
<feature type="domain" description="F-box" evidence="1">
    <location>
        <begin position="24"/>
        <end position="61"/>
    </location>
</feature>
<dbReference type="InterPro" id="IPR001810">
    <property type="entry name" value="F-box_dom"/>
</dbReference>